<dbReference type="SUPFAM" id="SSF53807">
    <property type="entry name" value="Helical backbone' metal receptor"/>
    <property type="match status" value="1"/>
</dbReference>
<accession>A0A4Q7M211</accession>
<gene>
    <name evidence="6" type="ORF">EV386_2209</name>
</gene>
<comment type="similarity">
    <text evidence="1">Belongs to the bacterial solute-binding protein 9 family.</text>
</comment>
<dbReference type="Proteomes" id="UP000293852">
    <property type="component" value="Unassembled WGS sequence"/>
</dbReference>
<sequence length="395" mass="41708">MIKRRHALVAAAAVPVALVAAAMATTSNGTPDADAAGPTETRAQVVTSFYPLQFVAERVAGGLADVDNLTPPAADPHHLELSLARVRDVGAADVVVTLSGFMHAVDDAVATQQPERLVDAADLVDLLPASVTGGHSHADGECTHPSHAHDHDEHADDHSHDHDHAADHSHGEAHAHDHGHDHADHSEHNHAHDSHDHAEHDHSDHSDHDHADHGHSHDMGGDDPHFWLDPMRLAQVAGPVAEALADADPDNAEAFHANAVALEAELAELDAEIAAALEPFAGAKLVTNHTAFGYLAARFGLEQVGITGLDHGIEPSPARMREIGEIVRAHNVGTIFSETLVSPRVVETLASDLGVRTDVLDTLEGLTPENAAAGEDFVSLMRRNLVALMEGLVAP</sequence>
<feature type="chain" id="PRO_5039209406" evidence="5">
    <location>
        <begin position="25"/>
        <end position="395"/>
    </location>
</feature>
<dbReference type="GO" id="GO:0030001">
    <property type="term" value="P:metal ion transport"/>
    <property type="evidence" value="ECO:0007669"/>
    <property type="project" value="InterPro"/>
</dbReference>
<proteinExistence type="inferred from homology"/>
<dbReference type="InterPro" id="IPR006127">
    <property type="entry name" value="ZnuA-like"/>
</dbReference>
<evidence type="ECO:0000256" key="3">
    <source>
        <dbReference type="ARBA" id="ARBA00022729"/>
    </source>
</evidence>
<feature type="signal peptide" evidence="5">
    <location>
        <begin position="1"/>
        <end position="24"/>
    </location>
</feature>
<reference evidence="6 7" key="1">
    <citation type="submission" date="2019-02" db="EMBL/GenBank/DDBJ databases">
        <title>Sequencing the genomes of 1000 actinobacteria strains.</title>
        <authorList>
            <person name="Klenk H.-P."/>
        </authorList>
    </citation>
    <scope>NUCLEOTIDE SEQUENCE [LARGE SCALE GENOMIC DNA]</scope>
    <source>
        <strain evidence="6 7">DSM 16932</strain>
    </source>
</reference>
<dbReference type="AlphaFoldDB" id="A0A4Q7M211"/>
<dbReference type="PANTHER" id="PTHR42953">
    <property type="entry name" value="HIGH-AFFINITY ZINC UPTAKE SYSTEM PROTEIN ZNUA-RELATED"/>
    <property type="match status" value="1"/>
</dbReference>
<dbReference type="InterPro" id="IPR006311">
    <property type="entry name" value="TAT_signal"/>
</dbReference>
<name>A0A4Q7M211_9MICO</name>
<feature type="compositionally biased region" description="Basic and acidic residues" evidence="4">
    <location>
        <begin position="136"/>
        <end position="223"/>
    </location>
</feature>
<dbReference type="RefSeq" id="WP_130414936.1">
    <property type="nucleotide sequence ID" value="NZ_SGWX01000001.1"/>
</dbReference>
<evidence type="ECO:0000256" key="4">
    <source>
        <dbReference type="SAM" id="MobiDB-lite"/>
    </source>
</evidence>
<evidence type="ECO:0000313" key="7">
    <source>
        <dbReference type="Proteomes" id="UP000293852"/>
    </source>
</evidence>
<dbReference type="EMBL" id="SGWX01000001">
    <property type="protein sequence ID" value="RZS61896.1"/>
    <property type="molecule type" value="Genomic_DNA"/>
</dbReference>
<comment type="caution">
    <text evidence="6">The sequence shown here is derived from an EMBL/GenBank/DDBJ whole genome shotgun (WGS) entry which is preliminary data.</text>
</comment>
<dbReference type="Gene3D" id="3.40.50.1980">
    <property type="entry name" value="Nitrogenase molybdenum iron protein domain"/>
    <property type="match status" value="3"/>
</dbReference>
<keyword evidence="2" id="KW-0813">Transport</keyword>
<evidence type="ECO:0000256" key="2">
    <source>
        <dbReference type="ARBA" id="ARBA00022448"/>
    </source>
</evidence>
<evidence type="ECO:0000256" key="5">
    <source>
        <dbReference type="SAM" id="SignalP"/>
    </source>
</evidence>
<dbReference type="Pfam" id="PF01297">
    <property type="entry name" value="ZnuA"/>
    <property type="match status" value="1"/>
</dbReference>
<evidence type="ECO:0000313" key="6">
    <source>
        <dbReference type="EMBL" id="RZS61896.1"/>
    </source>
</evidence>
<dbReference type="GO" id="GO:0046872">
    <property type="term" value="F:metal ion binding"/>
    <property type="evidence" value="ECO:0007669"/>
    <property type="project" value="InterPro"/>
</dbReference>
<feature type="region of interest" description="Disordered" evidence="4">
    <location>
        <begin position="132"/>
        <end position="223"/>
    </location>
</feature>
<protein>
    <submittedName>
        <fullName evidence="6">Zinc transport system substrate-binding protein</fullName>
    </submittedName>
</protein>
<evidence type="ECO:0000256" key="1">
    <source>
        <dbReference type="ARBA" id="ARBA00011028"/>
    </source>
</evidence>
<organism evidence="6 7">
    <name type="scientific">Xylanimonas ulmi</name>
    <dbReference type="NCBI Taxonomy" id="228973"/>
    <lineage>
        <taxon>Bacteria</taxon>
        <taxon>Bacillati</taxon>
        <taxon>Actinomycetota</taxon>
        <taxon>Actinomycetes</taxon>
        <taxon>Micrococcales</taxon>
        <taxon>Promicromonosporaceae</taxon>
        <taxon>Xylanimonas</taxon>
    </lineage>
</organism>
<dbReference type="InterPro" id="IPR050492">
    <property type="entry name" value="Bact_metal-bind_prot9"/>
</dbReference>
<dbReference type="OrthoDB" id="9810636at2"/>
<keyword evidence="3 5" id="KW-0732">Signal</keyword>
<dbReference type="PROSITE" id="PS51318">
    <property type="entry name" value="TAT"/>
    <property type="match status" value="1"/>
</dbReference>
<dbReference type="PANTHER" id="PTHR42953:SF3">
    <property type="entry name" value="HIGH-AFFINITY ZINC UPTAKE SYSTEM PROTEIN ZNUA"/>
    <property type="match status" value="1"/>
</dbReference>
<keyword evidence="7" id="KW-1185">Reference proteome</keyword>